<keyword evidence="3 6" id="KW-0812">Transmembrane</keyword>
<feature type="transmembrane region" description="Helical" evidence="6">
    <location>
        <begin position="230"/>
        <end position="255"/>
    </location>
</feature>
<feature type="transmembrane region" description="Helical" evidence="6">
    <location>
        <begin position="148"/>
        <end position="170"/>
    </location>
</feature>
<dbReference type="Proteomes" id="UP000051450">
    <property type="component" value="Unassembled WGS sequence"/>
</dbReference>
<dbReference type="GO" id="GO:0055085">
    <property type="term" value="P:transmembrane transport"/>
    <property type="evidence" value="ECO:0007669"/>
    <property type="project" value="UniProtKB-UniRule"/>
</dbReference>
<feature type="transmembrane region" description="Helical" evidence="6">
    <location>
        <begin position="54"/>
        <end position="79"/>
    </location>
</feature>
<dbReference type="AlphaFoldDB" id="A0A0R1HGI5"/>
<feature type="transmembrane region" description="Helical" evidence="6">
    <location>
        <begin position="100"/>
        <end position="128"/>
    </location>
</feature>
<dbReference type="OrthoDB" id="1705903at2"/>
<evidence type="ECO:0000256" key="6">
    <source>
        <dbReference type="PIRNR" id="PIRNR018968"/>
    </source>
</evidence>
<sequence length="598" mass="66803">MLLKLSLTGIKSRFKDYLILLSGLIMASAIFYMFETLATNQEFIKQNATVKYAAMIFQFGSVLLAIITLFYIIYANTFLMSMRQRDYGLFMMLGAKKRKIGRLIFMETLIIGLIATVVGALVGVGLTYSVGQLLIGKMDIAPHSFQPFYIPAILITLLFFIVIFMIAALFNRHVLLNTPILKLLNEAEQPNSKKMKLRTILIQSVMGLGLIIIGYYLLSHMAQYQVAGLAVSIVTIFVGTFLIFNSLFSGLVQLLKRSKKFSEKQLNTFLVGQLSFRLGSLNRVLTMVAMLFALALGAITVGMGFSGITDKSVDNASPYDVVLQDPSVKEQKLLGQLTDKKEAIYATKKVGDKRYFKKSDFVKSPLYMLSFTASNMNAGKLSKIDPNNMTTKNEDDVWGNVVRTTLESDMLDPEIVSDKSFSTISAPTRNVHAVRLASFKDNKDTLKSLSQGISQSQVESSTYLMNKYVVYQSINGIFGGMEFMGFFLGIAMLAMLASILMFKILSSAAADKKRYDLLDQLGARHQLMKKSINREIGILFLLPGIVGVTHVLFGLQMFKEMIPDTYSHIAIPFIIFAVLYLGYYWLTVSLYKGIVLKK</sequence>
<dbReference type="EMBL" id="AZDI01000006">
    <property type="protein sequence ID" value="KRK45598.1"/>
    <property type="molecule type" value="Genomic_DNA"/>
</dbReference>
<evidence type="ECO:0000259" key="7">
    <source>
        <dbReference type="Pfam" id="PF02687"/>
    </source>
</evidence>
<reference evidence="8 9" key="1">
    <citation type="journal article" date="2015" name="Genome Announc.">
        <title>Expanding the biotechnology potential of lactobacilli through comparative genomics of 213 strains and associated genera.</title>
        <authorList>
            <person name="Sun Z."/>
            <person name="Harris H.M."/>
            <person name="McCann A."/>
            <person name="Guo C."/>
            <person name="Argimon S."/>
            <person name="Zhang W."/>
            <person name="Yang X."/>
            <person name="Jeffery I.B."/>
            <person name="Cooney J.C."/>
            <person name="Kagawa T.F."/>
            <person name="Liu W."/>
            <person name="Song Y."/>
            <person name="Salvetti E."/>
            <person name="Wrobel A."/>
            <person name="Rasinkangas P."/>
            <person name="Parkhill J."/>
            <person name="Rea M.C."/>
            <person name="O'Sullivan O."/>
            <person name="Ritari J."/>
            <person name="Douillard F.P."/>
            <person name="Paul Ross R."/>
            <person name="Yang R."/>
            <person name="Briner A.E."/>
            <person name="Felis G.E."/>
            <person name="de Vos W.M."/>
            <person name="Barrangou R."/>
            <person name="Klaenhammer T.R."/>
            <person name="Caufield P.W."/>
            <person name="Cui Y."/>
            <person name="Zhang H."/>
            <person name="O'Toole P.W."/>
        </authorList>
    </citation>
    <scope>NUCLEOTIDE SEQUENCE [LARGE SCALE GENOMIC DNA]</scope>
    <source>
        <strain evidence="8 9">DSM 15638</strain>
    </source>
</reference>
<gene>
    <name evidence="8" type="ORF">FC66_GL001246</name>
</gene>
<keyword evidence="2 6" id="KW-1003">Cell membrane</keyword>
<dbReference type="PANTHER" id="PTHR46795">
    <property type="entry name" value="ABC TRANSPORTER PERMEASE-RELATED-RELATED"/>
    <property type="match status" value="1"/>
</dbReference>
<dbReference type="InterPro" id="IPR003838">
    <property type="entry name" value="ABC3_permease_C"/>
</dbReference>
<evidence type="ECO:0000256" key="5">
    <source>
        <dbReference type="ARBA" id="ARBA00023136"/>
    </source>
</evidence>
<feature type="transmembrane region" description="Helical" evidence="6">
    <location>
        <begin position="200"/>
        <end position="218"/>
    </location>
</feature>
<keyword evidence="6" id="KW-0813">Transport</keyword>
<feature type="domain" description="ABC3 transporter permease C-terminal" evidence="7">
    <location>
        <begin position="60"/>
        <end position="169"/>
    </location>
</feature>
<dbReference type="PIRSF" id="PIRSF018968">
    <property type="entry name" value="ABC_permease_BceB"/>
    <property type="match status" value="1"/>
</dbReference>
<dbReference type="Pfam" id="PF02687">
    <property type="entry name" value="FtsX"/>
    <property type="match status" value="1"/>
</dbReference>
<evidence type="ECO:0000256" key="1">
    <source>
        <dbReference type="ARBA" id="ARBA00004651"/>
    </source>
</evidence>
<feature type="transmembrane region" description="Helical" evidence="6">
    <location>
        <begin position="569"/>
        <end position="591"/>
    </location>
</feature>
<dbReference type="RefSeq" id="WP_057974305.1">
    <property type="nucleotide sequence ID" value="NZ_AZDI01000006.1"/>
</dbReference>
<dbReference type="PATRIC" id="fig|1423719.4.peg.1267"/>
<evidence type="ECO:0000256" key="3">
    <source>
        <dbReference type="ARBA" id="ARBA00022692"/>
    </source>
</evidence>
<evidence type="ECO:0000313" key="9">
    <source>
        <dbReference type="Proteomes" id="UP000051450"/>
    </source>
</evidence>
<evidence type="ECO:0000256" key="2">
    <source>
        <dbReference type="ARBA" id="ARBA00022475"/>
    </source>
</evidence>
<keyword evidence="9" id="KW-1185">Reference proteome</keyword>
<dbReference type="InterPro" id="IPR052536">
    <property type="entry name" value="ABC-4_Integral_Memb_Prot"/>
</dbReference>
<comment type="caution">
    <text evidence="8">The sequence shown here is derived from an EMBL/GenBank/DDBJ whole genome shotgun (WGS) entry which is preliminary data.</text>
</comment>
<protein>
    <recommendedName>
        <fullName evidence="7">ABC3 transporter permease C-terminal domain-containing protein</fullName>
    </recommendedName>
</protein>
<feature type="transmembrane region" description="Helical" evidence="6">
    <location>
        <begin position="17"/>
        <end position="34"/>
    </location>
</feature>
<feature type="transmembrane region" description="Helical" evidence="6">
    <location>
        <begin position="284"/>
        <end position="305"/>
    </location>
</feature>
<evidence type="ECO:0000313" key="8">
    <source>
        <dbReference type="EMBL" id="KRK45598.1"/>
    </source>
</evidence>
<evidence type="ECO:0000256" key="4">
    <source>
        <dbReference type="ARBA" id="ARBA00022989"/>
    </source>
</evidence>
<comment type="similarity">
    <text evidence="6">Belongs to the ABC-4 integral membrane protein family.</text>
</comment>
<keyword evidence="4 6" id="KW-1133">Transmembrane helix</keyword>
<dbReference type="InterPro" id="IPR027022">
    <property type="entry name" value="ABC_permease_BceB-typ"/>
</dbReference>
<feature type="transmembrane region" description="Helical" evidence="6">
    <location>
        <begin position="536"/>
        <end position="557"/>
    </location>
</feature>
<organism evidence="8 9">
    <name type="scientific">Dellaglioa algida DSM 15638</name>
    <dbReference type="NCBI Taxonomy" id="1423719"/>
    <lineage>
        <taxon>Bacteria</taxon>
        <taxon>Bacillati</taxon>
        <taxon>Bacillota</taxon>
        <taxon>Bacilli</taxon>
        <taxon>Lactobacillales</taxon>
        <taxon>Lactobacillaceae</taxon>
        <taxon>Dellaglioa</taxon>
    </lineage>
</organism>
<dbReference type="STRING" id="1423719.FC66_GL001246"/>
<feature type="transmembrane region" description="Helical" evidence="6">
    <location>
        <begin position="483"/>
        <end position="505"/>
    </location>
</feature>
<keyword evidence="5 6" id="KW-0472">Membrane</keyword>
<dbReference type="PANTHER" id="PTHR46795:SF3">
    <property type="entry name" value="ABC TRANSPORTER PERMEASE"/>
    <property type="match status" value="1"/>
</dbReference>
<comment type="subcellular location">
    <subcellularLocation>
        <location evidence="1 6">Cell membrane</location>
        <topology evidence="1 6">Multi-pass membrane protein</topology>
    </subcellularLocation>
</comment>
<proteinExistence type="inferred from homology"/>
<name>A0A0R1HGI5_9LACO</name>
<dbReference type="GO" id="GO:0005886">
    <property type="term" value="C:plasma membrane"/>
    <property type="evidence" value="ECO:0007669"/>
    <property type="project" value="UniProtKB-SubCell"/>
</dbReference>
<accession>A0A0R1HGI5</accession>